<dbReference type="GO" id="GO:0032259">
    <property type="term" value="P:methylation"/>
    <property type="evidence" value="ECO:0007669"/>
    <property type="project" value="UniProtKB-KW"/>
</dbReference>
<dbReference type="PANTHER" id="PTHR43397:SF1">
    <property type="entry name" value="ERGOTHIONEINE BIOSYNTHESIS PROTEIN 1"/>
    <property type="match status" value="1"/>
</dbReference>
<evidence type="ECO:0000256" key="1">
    <source>
        <dbReference type="ARBA" id="ARBA00022603"/>
    </source>
</evidence>
<dbReference type="PANTHER" id="PTHR43397">
    <property type="entry name" value="ERGOTHIONEINE BIOSYNTHESIS PROTEIN 1"/>
    <property type="match status" value="1"/>
</dbReference>
<dbReference type="SUPFAM" id="SSF53335">
    <property type="entry name" value="S-adenosyl-L-methionine-dependent methyltransferases"/>
    <property type="match status" value="1"/>
</dbReference>
<protein>
    <submittedName>
        <fullName evidence="4">L-histidine N(Alpha)-methyltransferase</fullName>
        <ecNumber evidence="4">2.1.1.44</ecNumber>
    </submittedName>
</protein>
<dbReference type="InterPro" id="IPR019257">
    <property type="entry name" value="MeTrfase_dom"/>
</dbReference>
<keyword evidence="5" id="KW-1185">Reference proteome</keyword>
<gene>
    <name evidence="4" type="primary">egtD</name>
    <name evidence="4" type="ORF">J8C06_04675</name>
</gene>
<dbReference type="PIRSF" id="PIRSF018005">
    <property type="entry name" value="UCP018005"/>
    <property type="match status" value="1"/>
</dbReference>
<evidence type="ECO:0000256" key="2">
    <source>
        <dbReference type="ARBA" id="ARBA00022679"/>
    </source>
</evidence>
<dbReference type="RefSeq" id="WP_211429621.1">
    <property type="nucleotide sequence ID" value="NZ_CP072648.1"/>
</dbReference>
<evidence type="ECO:0000313" key="4">
    <source>
        <dbReference type="EMBL" id="QUW03731.1"/>
    </source>
</evidence>
<name>A0ABX8B9X3_9BACT</name>
<dbReference type="Proteomes" id="UP000676506">
    <property type="component" value="Chromosome 1"/>
</dbReference>
<reference evidence="4 5" key="1">
    <citation type="submission" date="2021-03" db="EMBL/GenBank/DDBJ databases">
        <title>Genomic and phenotypic characterization of Chloracidobacterium isolates provides evidence for multiple species.</title>
        <authorList>
            <person name="Saini M.K."/>
            <person name="Costas A.M.G."/>
            <person name="Tank M."/>
            <person name="Bryant D.A."/>
        </authorList>
    </citation>
    <scope>NUCLEOTIDE SEQUENCE [LARGE SCALE GENOMIC DNA]</scope>
    <source>
        <strain evidence="4 5">BV2-C</strain>
    </source>
</reference>
<sequence length="339" mass="38001">MSHPQLVSAARPSYGYIVSFHDLHPTPAAFREEVVAGLRRPRKAIPAKFFYDQRGSALFDEICQLEEYYLTRTETALLENHVPEIATLLGEDVLLIEYGSGNGRKTRILLDCLPNLAAYVPVDISKDHLLAAATDIAQAYPYLRVTPVCADYTREMAFPDFEEFPYRRRVVFFPGSTIGNFTPDEAEDFLRHAADVAGPPGALLIGVDLKKDPTVIDAAYNDKRGVTAAFNLNLLHRINTELDADFDLRAFEHRALYDPVQGRVEMHLVSTQPQTVRIGDEVFTFAEGETIHTEDSHKYDLAAFQAMAGRAGWTVKRVWQDSLQYFAVCLFTLAPQSVA</sequence>
<keyword evidence="1 4" id="KW-0489">Methyltransferase</keyword>
<evidence type="ECO:0000259" key="3">
    <source>
        <dbReference type="Pfam" id="PF10017"/>
    </source>
</evidence>
<dbReference type="InterPro" id="IPR017804">
    <property type="entry name" value="MeTrfase_EgtD-like"/>
</dbReference>
<dbReference type="Pfam" id="PF10017">
    <property type="entry name" value="Methyltransf_33"/>
    <property type="match status" value="1"/>
</dbReference>
<organism evidence="4 5">
    <name type="scientific">Chloracidobacterium validum</name>
    <dbReference type="NCBI Taxonomy" id="2821543"/>
    <lineage>
        <taxon>Bacteria</taxon>
        <taxon>Pseudomonadati</taxon>
        <taxon>Acidobacteriota</taxon>
        <taxon>Terriglobia</taxon>
        <taxon>Terriglobales</taxon>
        <taxon>Acidobacteriaceae</taxon>
        <taxon>Chloracidobacterium</taxon>
    </lineage>
</organism>
<dbReference type="InterPro" id="IPR029063">
    <property type="entry name" value="SAM-dependent_MTases_sf"/>
</dbReference>
<dbReference type="InterPro" id="IPR051128">
    <property type="entry name" value="EgtD_Methyltrsf_superfamily"/>
</dbReference>
<feature type="domain" description="Histidine-specific methyltransferase SAM-dependent" evidence="3">
    <location>
        <begin position="30"/>
        <end position="331"/>
    </location>
</feature>
<proteinExistence type="predicted"/>
<dbReference type="InterPro" id="IPR035094">
    <property type="entry name" value="EgtD"/>
</dbReference>
<keyword evidence="2 4" id="KW-0808">Transferase</keyword>
<dbReference type="EC" id="2.1.1.44" evidence="4"/>
<dbReference type="Gene3D" id="3.40.50.150">
    <property type="entry name" value="Vaccinia Virus protein VP39"/>
    <property type="match status" value="1"/>
</dbReference>
<dbReference type="NCBIfam" id="TIGR03438">
    <property type="entry name" value="egtD_ergothio"/>
    <property type="match status" value="1"/>
</dbReference>
<dbReference type="EMBL" id="CP072648">
    <property type="protein sequence ID" value="QUW03731.1"/>
    <property type="molecule type" value="Genomic_DNA"/>
</dbReference>
<dbReference type="GO" id="GO:0052706">
    <property type="term" value="F:L-histidine N(alpha)-methyltransferase activity"/>
    <property type="evidence" value="ECO:0007669"/>
    <property type="project" value="UniProtKB-EC"/>
</dbReference>
<evidence type="ECO:0000313" key="5">
    <source>
        <dbReference type="Proteomes" id="UP000676506"/>
    </source>
</evidence>
<accession>A0ABX8B9X3</accession>